<dbReference type="SUPFAM" id="SSF53850">
    <property type="entry name" value="Periplasmic binding protein-like II"/>
    <property type="match status" value="1"/>
</dbReference>
<dbReference type="InterPro" id="IPR005064">
    <property type="entry name" value="BUG"/>
</dbReference>
<feature type="signal peptide" evidence="2">
    <location>
        <begin position="1"/>
        <end position="34"/>
    </location>
</feature>
<dbReference type="Proteomes" id="UP001501671">
    <property type="component" value="Unassembled WGS sequence"/>
</dbReference>
<keyword evidence="2" id="KW-0732">Signal</keyword>
<dbReference type="EMBL" id="BAABFO010000002">
    <property type="protein sequence ID" value="GAA4325196.1"/>
    <property type="molecule type" value="Genomic_DNA"/>
</dbReference>
<reference evidence="4" key="1">
    <citation type="journal article" date="2019" name="Int. J. Syst. Evol. Microbiol.">
        <title>The Global Catalogue of Microorganisms (GCM) 10K type strain sequencing project: providing services to taxonomists for standard genome sequencing and annotation.</title>
        <authorList>
            <consortium name="The Broad Institute Genomics Platform"/>
            <consortium name="The Broad Institute Genome Sequencing Center for Infectious Disease"/>
            <person name="Wu L."/>
            <person name="Ma J."/>
        </authorList>
    </citation>
    <scope>NUCLEOTIDE SEQUENCE [LARGE SCALE GENOMIC DNA]</scope>
    <source>
        <strain evidence="4">JCM 17666</strain>
    </source>
</reference>
<comment type="caution">
    <text evidence="3">The sequence shown here is derived from an EMBL/GenBank/DDBJ whole genome shotgun (WGS) entry which is preliminary data.</text>
</comment>
<dbReference type="PANTHER" id="PTHR42928">
    <property type="entry name" value="TRICARBOXYLATE-BINDING PROTEIN"/>
    <property type="match status" value="1"/>
</dbReference>
<gene>
    <name evidence="3" type="ORF">GCM10023144_07340</name>
</gene>
<protein>
    <submittedName>
        <fullName evidence="3">Tripartite tricarboxylate transporter substrate binding protein</fullName>
    </submittedName>
</protein>
<evidence type="ECO:0000313" key="4">
    <source>
        <dbReference type="Proteomes" id="UP001501671"/>
    </source>
</evidence>
<evidence type="ECO:0000256" key="2">
    <source>
        <dbReference type="SAM" id="SignalP"/>
    </source>
</evidence>
<dbReference type="Gene3D" id="3.40.190.150">
    <property type="entry name" value="Bordetella uptake gene, domain 1"/>
    <property type="match status" value="1"/>
</dbReference>
<keyword evidence="4" id="KW-1185">Reference proteome</keyword>
<dbReference type="PIRSF" id="PIRSF017082">
    <property type="entry name" value="YflP"/>
    <property type="match status" value="1"/>
</dbReference>
<organism evidence="3 4">
    <name type="scientific">Pigmentiphaga soli</name>
    <dbReference type="NCBI Taxonomy" id="1007095"/>
    <lineage>
        <taxon>Bacteria</taxon>
        <taxon>Pseudomonadati</taxon>
        <taxon>Pseudomonadota</taxon>
        <taxon>Betaproteobacteria</taxon>
        <taxon>Burkholderiales</taxon>
        <taxon>Alcaligenaceae</taxon>
        <taxon>Pigmentiphaga</taxon>
    </lineage>
</organism>
<dbReference type="InterPro" id="IPR042100">
    <property type="entry name" value="Bug_dom1"/>
</dbReference>
<dbReference type="Gene3D" id="3.40.190.10">
    <property type="entry name" value="Periplasmic binding protein-like II"/>
    <property type="match status" value="1"/>
</dbReference>
<proteinExistence type="inferred from homology"/>
<sequence>MSARKFCITQTLRRFGLHGLAAIAFAGAATQASAAGFPNRPVTIIVPFTAGGGLDAIARIVGVELNKAWGQPVVVENVPGASGMIATSRVARSEPDGYTFMIAGSGEIAVNPTLFRSRLNYDPEHGLAPLAFAARIPNVVVVSKDKKIGSFADFLARAKAAPGQVSYATGGVGNVQHLAGGLISQKLGITLNPIPYKGAAQQVADTVSGHVDATLASYAVVQPFINEGRLVPIAVTSKERLPVLPDVPAVAETPGLAGFDIINWFGFMGPGGTPAPVINALHAALTKALESPDVQERMKSLGAYYVRMSPAEFKTFIQAETAKFADIVEKAGITAE</sequence>
<evidence type="ECO:0000313" key="3">
    <source>
        <dbReference type="EMBL" id="GAA4325196.1"/>
    </source>
</evidence>
<feature type="chain" id="PRO_5046655168" evidence="2">
    <location>
        <begin position="35"/>
        <end position="336"/>
    </location>
</feature>
<dbReference type="PANTHER" id="PTHR42928:SF5">
    <property type="entry name" value="BLR1237 PROTEIN"/>
    <property type="match status" value="1"/>
</dbReference>
<dbReference type="RefSeq" id="WP_345246424.1">
    <property type="nucleotide sequence ID" value="NZ_BAABFO010000002.1"/>
</dbReference>
<dbReference type="CDD" id="cd07012">
    <property type="entry name" value="PBP2_Bug_TTT"/>
    <property type="match status" value="1"/>
</dbReference>
<evidence type="ECO:0000256" key="1">
    <source>
        <dbReference type="ARBA" id="ARBA00006987"/>
    </source>
</evidence>
<comment type="similarity">
    <text evidence="1">Belongs to the UPF0065 (bug) family.</text>
</comment>
<accession>A0ABP8GIU6</accession>
<name>A0ABP8GIU6_9BURK</name>
<dbReference type="Pfam" id="PF03401">
    <property type="entry name" value="TctC"/>
    <property type="match status" value="1"/>
</dbReference>